<dbReference type="Proteomes" id="UP000053110">
    <property type="component" value="Unassembled WGS sequence"/>
</dbReference>
<organism evidence="11">
    <name type="scientific">Blumeria graminis f. sp. tritici 96224</name>
    <dbReference type="NCBI Taxonomy" id="1268274"/>
    <lineage>
        <taxon>Eukaryota</taxon>
        <taxon>Fungi</taxon>
        <taxon>Dikarya</taxon>
        <taxon>Ascomycota</taxon>
        <taxon>Pezizomycotina</taxon>
        <taxon>Leotiomycetes</taxon>
        <taxon>Erysiphales</taxon>
        <taxon>Erysiphaceae</taxon>
        <taxon>Blumeria</taxon>
    </lineage>
</organism>
<dbReference type="Gene3D" id="1.10.1040.10">
    <property type="entry name" value="N-(1-d-carboxylethyl)-l-norvaline Dehydrogenase, domain 2"/>
    <property type="match status" value="1"/>
</dbReference>
<dbReference type="PANTHER" id="PTHR30524:SF0">
    <property type="entry name" value="ALTRONATE OXIDOREDUCTASE-RELATED"/>
    <property type="match status" value="1"/>
</dbReference>
<evidence type="ECO:0000256" key="5">
    <source>
        <dbReference type="ARBA" id="ARBA00023002"/>
    </source>
</evidence>
<dbReference type="GO" id="GO:0008926">
    <property type="term" value="F:mannitol-1-phosphate 5-dehydrogenase activity"/>
    <property type="evidence" value="ECO:0007669"/>
    <property type="project" value="UniProtKB-EC"/>
</dbReference>
<reference evidence="11" key="3">
    <citation type="submission" date="2018-07" db="EMBL/GenBank/DDBJ databases">
        <authorList>
            <person name="Quirk P.G."/>
            <person name="Krulwich T.A."/>
        </authorList>
    </citation>
    <scope>NUCLEOTIDE SEQUENCE</scope>
    <source>
        <strain evidence="11">96224</strain>
    </source>
</reference>
<evidence type="ECO:0000313" key="12">
    <source>
        <dbReference type="Proteomes" id="UP000053110"/>
    </source>
</evidence>
<dbReference type="NCBIfam" id="NF002647">
    <property type="entry name" value="PRK02318.1-3"/>
    <property type="match status" value="1"/>
</dbReference>
<protein>
    <recommendedName>
        <fullName evidence="4">Mannitol-1-phosphate 5-dehydrogenase</fullName>
        <ecNumber evidence="3">1.1.1.17</ecNumber>
    </recommendedName>
</protein>
<evidence type="ECO:0000313" key="10">
    <source>
        <dbReference type="EMBL" id="EPQ62409.1"/>
    </source>
</evidence>
<dbReference type="SUPFAM" id="SSF51735">
    <property type="entry name" value="NAD(P)-binding Rossmann-fold domains"/>
    <property type="match status" value="1"/>
</dbReference>
<proteinExistence type="inferred from homology"/>
<keyword evidence="6" id="KW-0520">NAD</keyword>
<dbReference type="HAMAP" id="MF_00196">
    <property type="entry name" value="Mannitol_dehydrog"/>
    <property type="match status" value="1"/>
</dbReference>
<dbReference type="Pfam" id="PF08125">
    <property type="entry name" value="Mannitol_dh_C"/>
    <property type="match status" value="1"/>
</dbReference>
<dbReference type="EMBL" id="UIGY01000206">
    <property type="protein sequence ID" value="SUZ12926.1"/>
    <property type="molecule type" value="Genomic_DNA"/>
</dbReference>
<dbReference type="GO" id="GO:0019592">
    <property type="term" value="P:mannitol catabolic process"/>
    <property type="evidence" value="ECO:0007669"/>
    <property type="project" value="TreeGrafter"/>
</dbReference>
<reference evidence="12" key="1">
    <citation type="journal article" date="2013" name="Nat. Genet.">
        <title>The wheat powdery mildew genome shows the unique evolution of an obligate biotroph.</title>
        <authorList>
            <person name="Wicker T."/>
            <person name="Oberhaensli S."/>
            <person name="Parlange F."/>
            <person name="Buchmann J.P."/>
            <person name="Shatalina M."/>
            <person name="Roffler S."/>
            <person name="Ben-David R."/>
            <person name="Dolezel J."/>
            <person name="Simkova H."/>
            <person name="Schulze-Lefert P."/>
            <person name="Spanu P.D."/>
            <person name="Bruggmann R."/>
            <person name="Amselem J."/>
            <person name="Quesneville H."/>
            <person name="Ver Loren van Themaat E."/>
            <person name="Paape T."/>
            <person name="Shimizu K.K."/>
            <person name="Keller B."/>
        </authorList>
    </citation>
    <scope>NUCLEOTIDE SEQUENCE [LARGE SCALE GENOMIC DNA]</scope>
    <source>
        <strain evidence="12">96224</strain>
    </source>
</reference>
<dbReference type="HOGENOM" id="CLU_036089_0_1_1"/>
<dbReference type="Gene3D" id="3.40.50.720">
    <property type="entry name" value="NAD(P)-binding Rossmann-like Domain"/>
    <property type="match status" value="1"/>
</dbReference>
<dbReference type="EC" id="1.1.1.17" evidence="3"/>
<dbReference type="GO" id="GO:0005829">
    <property type="term" value="C:cytosol"/>
    <property type="evidence" value="ECO:0007669"/>
    <property type="project" value="TreeGrafter"/>
</dbReference>
<accession>A0A061HCE3</accession>
<evidence type="ECO:0000256" key="1">
    <source>
        <dbReference type="ARBA" id="ARBA00006541"/>
    </source>
</evidence>
<evidence type="ECO:0000256" key="6">
    <source>
        <dbReference type="ARBA" id="ARBA00023027"/>
    </source>
</evidence>
<dbReference type="InterPro" id="IPR036291">
    <property type="entry name" value="NAD(P)-bd_dom_sf"/>
</dbReference>
<dbReference type="PANTHER" id="PTHR30524">
    <property type="entry name" value="MANNITOL-1-PHOSPHATE 5-DEHYDROGENASE"/>
    <property type="match status" value="1"/>
</dbReference>
<keyword evidence="5" id="KW-0560">Oxidoreductase</keyword>
<dbReference type="AlphaFoldDB" id="A0A061HCE3"/>
<name>A0A061HCE3_BLUGR</name>
<dbReference type="SUPFAM" id="SSF48179">
    <property type="entry name" value="6-phosphogluconate dehydrogenase C-terminal domain-like"/>
    <property type="match status" value="1"/>
</dbReference>
<comment type="catalytic activity">
    <reaction evidence="7">
        <text>D-mannitol 1-phosphate + NAD(+) = beta-D-fructose 6-phosphate + NADH + H(+)</text>
        <dbReference type="Rhea" id="RHEA:19661"/>
        <dbReference type="ChEBI" id="CHEBI:15378"/>
        <dbReference type="ChEBI" id="CHEBI:57540"/>
        <dbReference type="ChEBI" id="CHEBI:57634"/>
        <dbReference type="ChEBI" id="CHEBI:57945"/>
        <dbReference type="ChEBI" id="CHEBI:61381"/>
        <dbReference type="EC" id="1.1.1.17"/>
    </reaction>
</comment>
<dbReference type="InterPro" id="IPR000669">
    <property type="entry name" value="Mannitol_DH"/>
</dbReference>
<dbReference type="InterPro" id="IPR008927">
    <property type="entry name" value="6-PGluconate_DH-like_C_sf"/>
</dbReference>
<dbReference type="InterPro" id="IPR023028">
    <property type="entry name" value="Mannitol_1_phos_5_DH"/>
</dbReference>
<sequence>MKAVHFGAGNIGRGFVAEFLYNSGYEIVFCDISVPLVNRLNEQKKYKVVRVGGEGMSEVTITNYRAINTQTNATNAIEEIMSADLVTCSVGPKVLEFIAPIIAKGIDGRSNKAPPVTVIACENAIAATETLANYVRDPSYTDPDRLSHLNERAKFANSAIDRIVPAQDLDAGLDVKLELFYEWIVDLTSFQGHSPPKIDGVKWVENLAPYIERKLFTVNTGHATAAYYGYVYQKATVYDALQDILILEEVKNVLKETSELITSKYCIKESEHEEYVKSIIKRISNPYLEDTIERVGRCPLRKLGRDERFIRPAVELARDGRSIQGILRAIEMAFRFQNVDGDDESREMASILKDNCPEEVVKRICGLKSDEVLFGLVVDAVKKVQADDSEGT</sequence>
<evidence type="ECO:0000256" key="7">
    <source>
        <dbReference type="ARBA" id="ARBA00048615"/>
    </source>
</evidence>
<feature type="domain" description="Mannitol dehydrogenase N-terminal" evidence="8">
    <location>
        <begin position="1"/>
        <end position="195"/>
    </location>
</feature>
<gene>
    <name evidence="10" type="ORF">BGT96224_3010</name>
    <name evidence="11" type="ORF">BGT96224V2_LOCUS6088</name>
</gene>
<comment type="similarity">
    <text evidence="1">Belongs to the mannitol dehydrogenase family.</text>
</comment>
<dbReference type="InterPro" id="IPR013328">
    <property type="entry name" value="6PGD_dom2"/>
</dbReference>
<comment type="subunit">
    <text evidence="2">Monomer.</text>
</comment>
<dbReference type="Pfam" id="PF01232">
    <property type="entry name" value="Mannitol_dh"/>
    <property type="match status" value="1"/>
</dbReference>
<dbReference type="InterPro" id="IPR013118">
    <property type="entry name" value="Mannitol_DH_C"/>
</dbReference>
<evidence type="ECO:0000313" key="11">
    <source>
        <dbReference type="EMBL" id="SUZ12926.1"/>
    </source>
</evidence>
<evidence type="ECO:0000256" key="3">
    <source>
        <dbReference type="ARBA" id="ARBA00012939"/>
    </source>
</evidence>
<evidence type="ECO:0000259" key="9">
    <source>
        <dbReference type="Pfam" id="PF08125"/>
    </source>
</evidence>
<dbReference type="EMBL" id="KE375178">
    <property type="protein sequence ID" value="EPQ62409.1"/>
    <property type="molecule type" value="Genomic_DNA"/>
</dbReference>
<dbReference type="InterPro" id="IPR013131">
    <property type="entry name" value="Mannitol_DH_N"/>
</dbReference>
<dbReference type="OrthoDB" id="418169at2759"/>
<evidence type="ECO:0000256" key="2">
    <source>
        <dbReference type="ARBA" id="ARBA00011245"/>
    </source>
</evidence>
<dbReference type="PRINTS" id="PR00084">
    <property type="entry name" value="MTLDHDRGNASE"/>
</dbReference>
<dbReference type="NCBIfam" id="NF002652">
    <property type="entry name" value="PRK02318.2-5"/>
    <property type="match status" value="1"/>
</dbReference>
<evidence type="ECO:0000259" key="8">
    <source>
        <dbReference type="Pfam" id="PF01232"/>
    </source>
</evidence>
<reference evidence="10" key="2">
    <citation type="submission" date="2013-01" db="EMBL/GenBank/DDBJ databases">
        <title>The wheat powdery mildew genome reveals unique evolution of an obligate biotroph.</title>
        <authorList>
            <person name="Oberhaensli S."/>
            <person name="Wicker T."/>
            <person name="Keller B."/>
        </authorList>
    </citation>
    <scope>NUCLEOTIDE SEQUENCE</scope>
    <source>
        <strain evidence="10">96224</strain>
    </source>
</reference>
<feature type="domain" description="Mannitol dehydrogenase C-terminal" evidence="9">
    <location>
        <begin position="206"/>
        <end position="348"/>
    </location>
</feature>
<evidence type="ECO:0000256" key="4">
    <source>
        <dbReference type="ARBA" id="ARBA00016219"/>
    </source>
</evidence>